<dbReference type="EMBL" id="BSNI01000002">
    <property type="protein sequence ID" value="GLQ16465.1"/>
    <property type="molecule type" value="Genomic_DNA"/>
</dbReference>
<accession>A0ABQ5UNQ2</accession>
<organism evidence="2 3">
    <name type="scientific">Maritalea porphyrae</name>
    <dbReference type="NCBI Taxonomy" id="880732"/>
    <lineage>
        <taxon>Bacteria</taxon>
        <taxon>Pseudomonadati</taxon>
        <taxon>Pseudomonadota</taxon>
        <taxon>Alphaproteobacteria</taxon>
        <taxon>Hyphomicrobiales</taxon>
        <taxon>Devosiaceae</taxon>
        <taxon>Maritalea</taxon>
    </lineage>
</organism>
<evidence type="ECO:0000313" key="2">
    <source>
        <dbReference type="EMBL" id="GLQ16465.1"/>
    </source>
</evidence>
<protein>
    <recommendedName>
        <fullName evidence="4">DUF2484 family protein</fullName>
    </recommendedName>
</protein>
<reference evidence="2" key="1">
    <citation type="journal article" date="2014" name="Int. J. Syst. Evol. Microbiol.">
        <title>Complete genome of a new Firmicutes species belonging to the dominant human colonic microbiota ('Ruminococcus bicirculans') reveals two chromosomes and a selective capacity to utilize plant glucans.</title>
        <authorList>
            <consortium name="NISC Comparative Sequencing Program"/>
            <person name="Wegmann U."/>
            <person name="Louis P."/>
            <person name="Goesmann A."/>
            <person name="Henrissat B."/>
            <person name="Duncan S.H."/>
            <person name="Flint H.J."/>
        </authorList>
    </citation>
    <scope>NUCLEOTIDE SEQUENCE</scope>
    <source>
        <strain evidence="2">NBRC 107169</strain>
    </source>
</reference>
<evidence type="ECO:0000313" key="3">
    <source>
        <dbReference type="Proteomes" id="UP001161405"/>
    </source>
</evidence>
<proteinExistence type="predicted"/>
<dbReference type="Proteomes" id="UP001161405">
    <property type="component" value="Unassembled WGS sequence"/>
</dbReference>
<sequence>MVEYLGLIAVIIMVGAYALEERHPLFILLFAGGCALAAFYAFLIWSVPFLIAEGIWAIIALVRWRRRAAALAKS</sequence>
<keyword evidence="1" id="KW-0472">Membrane</keyword>
<evidence type="ECO:0000256" key="1">
    <source>
        <dbReference type="SAM" id="Phobius"/>
    </source>
</evidence>
<dbReference type="RefSeq" id="WP_284362105.1">
    <property type="nucleotide sequence ID" value="NZ_BSNI01000002.1"/>
</dbReference>
<keyword evidence="1" id="KW-1133">Transmembrane helix</keyword>
<evidence type="ECO:0008006" key="4">
    <source>
        <dbReference type="Google" id="ProtNLM"/>
    </source>
</evidence>
<feature type="transmembrane region" description="Helical" evidence="1">
    <location>
        <begin position="28"/>
        <end position="61"/>
    </location>
</feature>
<keyword evidence="1" id="KW-0812">Transmembrane</keyword>
<reference evidence="2" key="2">
    <citation type="submission" date="2023-01" db="EMBL/GenBank/DDBJ databases">
        <title>Draft genome sequence of Maritalea porphyrae strain NBRC 107169.</title>
        <authorList>
            <person name="Sun Q."/>
            <person name="Mori K."/>
        </authorList>
    </citation>
    <scope>NUCLEOTIDE SEQUENCE</scope>
    <source>
        <strain evidence="2">NBRC 107169</strain>
    </source>
</reference>
<gene>
    <name evidence="2" type="ORF">GCM10007879_07140</name>
</gene>
<comment type="caution">
    <text evidence="2">The sequence shown here is derived from an EMBL/GenBank/DDBJ whole genome shotgun (WGS) entry which is preliminary data.</text>
</comment>
<keyword evidence="3" id="KW-1185">Reference proteome</keyword>
<name>A0ABQ5UNQ2_9HYPH</name>